<dbReference type="GO" id="GO:0006955">
    <property type="term" value="P:immune response"/>
    <property type="evidence" value="ECO:0007669"/>
    <property type="project" value="TreeGrafter"/>
</dbReference>
<dbReference type="SUPFAM" id="SSF54452">
    <property type="entry name" value="MHC antigen-recognition domain"/>
    <property type="match status" value="1"/>
</dbReference>
<reference evidence="3" key="1">
    <citation type="submission" date="2025-08" db="UniProtKB">
        <authorList>
            <consortium name="Ensembl"/>
        </authorList>
    </citation>
    <scope>IDENTIFICATION</scope>
</reference>
<dbReference type="PANTHER" id="PTHR16675">
    <property type="entry name" value="MHC CLASS I-RELATED"/>
    <property type="match status" value="1"/>
</dbReference>
<dbReference type="InterPro" id="IPR037055">
    <property type="entry name" value="MHC_I-like_Ag-recog_sf"/>
</dbReference>
<dbReference type="GO" id="GO:0009897">
    <property type="term" value="C:external side of plasma membrane"/>
    <property type="evidence" value="ECO:0007669"/>
    <property type="project" value="TreeGrafter"/>
</dbReference>
<dbReference type="Proteomes" id="UP000694389">
    <property type="component" value="Unassembled WGS sequence"/>
</dbReference>
<dbReference type="InterPro" id="IPR011162">
    <property type="entry name" value="MHC_I/II-like_Ag-recog"/>
</dbReference>
<dbReference type="InterPro" id="IPR011161">
    <property type="entry name" value="MHC_I-like_Ag-recog"/>
</dbReference>
<dbReference type="PANTHER" id="PTHR16675:SF237">
    <property type="entry name" value="MHC CLASS I ANTIGEN TRANSCRIPT VARIANT 1-RELATED"/>
    <property type="match status" value="1"/>
</dbReference>
<reference evidence="3" key="2">
    <citation type="submission" date="2025-09" db="UniProtKB">
        <authorList>
            <consortium name="Ensembl"/>
        </authorList>
    </citation>
    <scope>IDENTIFICATION</scope>
</reference>
<dbReference type="Ensembl" id="ENSDLAT00005008178.2">
    <property type="protein sequence ID" value="ENSDLAP00005007490.2"/>
    <property type="gene ID" value="ENSDLAG00005027360.1"/>
</dbReference>
<keyword evidence="1" id="KW-0325">Glycoprotein</keyword>
<accession>A0A8C4DT53</accession>
<organism evidence="3 4">
    <name type="scientific">Dicentrarchus labrax</name>
    <name type="common">European seabass</name>
    <name type="synonym">Morone labrax</name>
    <dbReference type="NCBI Taxonomy" id="13489"/>
    <lineage>
        <taxon>Eukaryota</taxon>
        <taxon>Metazoa</taxon>
        <taxon>Chordata</taxon>
        <taxon>Craniata</taxon>
        <taxon>Vertebrata</taxon>
        <taxon>Euteleostomi</taxon>
        <taxon>Actinopterygii</taxon>
        <taxon>Neopterygii</taxon>
        <taxon>Teleostei</taxon>
        <taxon>Neoteleostei</taxon>
        <taxon>Acanthomorphata</taxon>
        <taxon>Eupercaria</taxon>
        <taxon>Moronidae</taxon>
        <taxon>Dicentrarchus</taxon>
    </lineage>
</organism>
<evidence type="ECO:0000259" key="2">
    <source>
        <dbReference type="Pfam" id="PF00129"/>
    </source>
</evidence>
<keyword evidence="4" id="KW-1185">Reference proteome</keyword>
<name>A0A8C4DT53_DICLA</name>
<dbReference type="Pfam" id="PF00129">
    <property type="entry name" value="MHC_I"/>
    <property type="match status" value="1"/>
</dbReference>
<dbReference type="GeneTree" id="ENSGT00940000175658"/>
<feature type="domain" description="MHC class I-like antigen recognition-like" evidence="2">
    <location>
        <begin position="19"/>
        <end position="104"/>
    </location>
</feature>
<evidence type="ECO:0000313" key="4">
    <source>
        <dbReference type="Proteomes" id="UP000694389"/>
    </source>
</evidence>
<dbReference type="Gene3D" id="3.30.500.10">
    <property type="entry name" value="MHC class I-like antigen recognition-like"/>
    <property type="match status" value="1"/>
</dbReference>
<proteinExistence type="predicted"/>
<dbReference type="GO" id="GO:0005615">
    <property type="term" value="C:extracellular space"/>
    <property type="evidence" value="ECO:0007669"/>
    <property type="project" value="TreeGrafter"/>
</dbReference>
<evidence type="ECO:0000256" key="1">
    <source>
        <dbReference type="ARBA" id="ARBA00023180"/>
    </source>
</evidence>
<protein>
    <recommendedName>
        <fullName evidence="2">MHC class I-like antigen recognition-like domain-containing protein</fullName>
    </recommendedName>
</protein>
<evidence type="ECO:0000313" key="3">
    <source>
        <dbReference type="Ensembl" id="ENSDLAP00005007490.2"/>
    </source>
</evidence>
<dbReference type="AlphaFoldDB" id="A0A8C4DT53"/>
<dbReference type="InterPro" id="IPR050208">
    <property type="entry name" value="MHC_class-I_related"/>
</dbReference>
<sequence length="110" mass="12912">CYTLNIYLIVLFIYLKFTEHSLKFFFIGVSGVTNFPEFIGAVMVDGVEVVHYDSNIKRAEPKQDWMKRLMEDDPGHRDWYTDECRVNQHFFSSTIDSLIQFNQTGGNLYV</sequence>